<dbReference type="Proteomes" id="UP000041254">
    <property type="component" value="Unassembled WGS sequence"/>
</dbReference>
<organism evidence="2 3">
    <name type="scientific">Vitrella brassicaformis (strain CCMP3155)</name>
    <dbReference type="NCBI Taxonomy" id="1169540"/>
    <lineage>
        <taxon>Eukaryota</taxon>
        <taxon>Sar</taxon>
        <taxon>Alveolata</taxon>
        <taxon>Colpodellida</taxon>
        <taxon>Vitrellaceae</taxon>
        <taxon>Vitrella</taxon>
    </lineage>
</organism>
<sequence length="204" mass="21864">MHQQRRPQLPYHPGESDLPPLLGGDDDSLMGSGDELDRHGLGGGEGGGMDDFDPVGHHRPSDSPYDGATGFGPPVGQPGMGNSALSPIAEDPCGHIMTRGDSKKRRVEQMSPSPPSDHSQARPSVSFSMSTLQNSIIIADLKKKMEQCEELRGRFNKLEVQQNQHYQSNITTVGASGTFGPPHLSQFLAGRSWLGPAGFAFAPH</sequence>
<feature type="compositionally biased region" description="Polar residues" evidence="1">
    <location>
        <begin position="116"/>
        <end position="126"/>
    </location>
</feature>
<name>A0A0G4EJM4_VITBC</name>
<gene>
    <name evidence="2" type="ORF">Vbra_12046</name>
</gene>
<evidence type="ECO:0000313" key="2">
    <source>
        <dbReference type="EMBL" id="CEL96741.1"/>
    </source>
</evidence>
<protein>
    <submittedName>
        <fullName evidence="2">Uncharacterized protein</fullName>
    </submittedName>
</protein>
<evidence type="ECO:0000256" key="1">
    <source>
        <dbReference type="SAM" id="MobiDB-lite"/>
    </source>
</evidence>
<proteinExistence type="predicted"/>
<reference evidence="2 3" key="1">
    <citation type="submission" date="2014-11" db="EMBL/GenBank/DDBJ databases">
        <authorList>
            <person name="Zhu J."/>
            <person name="Qi W."/>
            <person name="Song R."/>
        </authorList>
    </citation>
    <scope>NUCLEOTIDE SEQUENCE [LARGE SCALE GENOMIC DNA]</scope>
</reference>
<dbReference type="AlphaFoldDB" id="A0A0G4EJM4"/>
<dbReference type="InParanoid" id="A0A0G4EJM4"/>
<evidence type="ECO:0000313" key="3">
    <source>
        <dbReference type="Proteomes" id="UP000041254"/>
    </source>
</evidence>
<feature type="compositionally biased region" description="Low complexity" evidence="1">
    <location>
        <begin position="16"/>
        <end position="33"/>
    </location>
</feature>
<keyword evidence="3" id="KW-1185">Reference proteome</keyword>
<dbReference type="EMBL" id="CDMY01000244">
    <property type="protein sequence ID" value="CEL96741.1"/>
    <property type="molecule type" value="Genomic_DNA"/>
</dbReference>
<feature type="region of interest" description="Disordered" evidence="1">
    <location>
        <begin position="1"/>
        <end position="126"/>
    </location>
</feature>
<accession>A0A0G4EJM4</accession>
<dbReference type="VEuPathDB" id="CryptoDB:Vbra_12046"/>